<evidence type="ECO:0000259" key="1">
    <source>
        <dbReference type="PROSITE" id="PS50053"/>
    </source>
</evidence>
<feature type="domain" description="Ubiquitin-like" evidence="1">
    <location>
        <begin position="25"/>
        <end position="101"/>
    </location>
</feature>
<organism evidence="2 3">
    <name type="scientific">Durusdinium trenchii</name>
    <dbReference type="NCBI Taxonomy" id="1381693"/>
    <lineage>
        <taxon>Eukaryota</taxon>
        <taxon>Sar</taxon>
        <taxon>Alveolata</taxon>
        <taxon>Dinophyceae</taxon>
        <taxon>Suessiales</taxon>
        <taxon>Symbiodiniaceae</taxon>
        <taxon>Durusdinium</taxon>
    </lineage>
</organism>
<reference evidence="2 3" key="1">
    <citation type="submission" date="2024-02" db="EMBL/GenBank/DDBJ databases">
        <authorList>
            <person name="Chen Y."/>
            <person name="Shah S."/>
            <person name="Dougan E. K."/>
            <person name="Thang M."/>
            <person name="Chan C."/>
        </authorList>
    </citation>
    <scope>NUCLEOTIDE SEQUENCE [LARGE SCALE GENOMIC DNA]</scope>
</reference>
<dbReference type="Gene3D" id="3.10.20.90">
    <property type="entry name" value="Phosphatidylinositol 3-kinase Catalytic Subunit, Chain A, domain 1"/>
    <property type="match status" value="1"/>
</dbReference>
<dbReference type="InterPro" id="IPR000626">
    <property type="entry name" value="Ubiquitin-like_dom"/>
</dbReference>
<dbReference type="EMBL" id="CAXAMM010008236">
    <property type="protein sequence ID" value="CAK9016829.1"/>
    <property type="molecule type" value="Genomic_DNA"/>
</dbReference>
<evidence type="ECO:0000313" key="3">
    <source>
        <dbReference type="Proteomes" id="UP001642464"/>
    </source>
</evidence>
<sequence length="413" mass="45873">MKWNSTKPVTMDVASTFPVKPTESGTLRILTVNGEEILVSFWASDTVLVLKKRLQELLMDGSSELPCSAMRLIFGTDVLLDNWILGDHGVVDGHQLTLVLSPAPIGLFRNSAPSAASGLGLSASVCASFAQDGSFEITIDETMFSADAFEPPMCFQHSYHGTVAAEVDCFQMTITEHRWSGPVPPDGRHRSIDGVLTGEFCEDGSELKLHLPVSGRLGLKEDDFTWITLFREPIDEENIHSEDKEDSDPFEDGSLWEQEYKGTIQMEGSQFQLLVTESTRNGQFHGLEPPEVLLGEKCEESGHVKLQLPFGGCSDAEEPPLIWLTLREAERRPMSPAPTLWRPPWLWAAVRPALVFGVVVTWEMRVLGEGRARQRAWQQNFVEYDCIIIHYDGVTPALTPTQAAEARAVGMWT</sequence>
<dbReference type="PROSITE" id="PS50053">
    <property type="entry name" value="UBIQUITIN_2"/>
    <property type="match status" value="1"/>
</dbReference>
<comment type="caution">
    <text evidence="2">The sequence shown here is derived from an EMBL/GenBank/DDBJ whole genome shotgun (WGS) entry which is preliminary data.</text>
</comment>
<accession>A0ABP0JQT6</accession>
<dbReference type="CDD" id="cd17039">
    <property type="entry name" value="Ubl_ubiquitin_like"/>
    <property type="match status" value="1"/>
</dbReference>
<keyword evidence="3" id="KW-1185">Reference proteome</keyword>
<dbReference type="Proteomes" id="UP001642464">
    <property type="component" value="Unassembled WGS sequence"/>
</dbReference>
<dbReference type="SMART" id="SM00213">
    <property type="entry name" value="UBQ"/>
    <property type="match status" value="1"/>
</dbReference>
<dbReference type="Pfam" id="PF00240">
    <property type="entry name" value="ubiquitin"/>
    <property type="match status" value="1"/>
</dbReference>
<name>A0ABP0JQT6_9DINO</name>
<evidence type="ECO:0000313" key="2">
    <source>
        <dbReference type="EMBL" id="CAK9016829.1"/>
    </source>
</evidence>
<proteinExistence type="predicted"/>
<protein>
    <recommendedName>
        <fullName evidence="1">Ubiquitin-like domain-containing protein</fullName>
    </recommendedName>
</protein>
<dbReference type="SUPFAM" id="SSF54236">
    <property type="entry name" value="Ubiquitin-like"/>
    <property type="match status" value="1"/>
</dbReference>
<dbReference type="InterPro" id="IPR029071">
    <property type="entry name" value="Ubiquitin-like_domsf"/>
</dbReference>
<gene>
    <name evidence="2" type="ORF">SCF082_LOCUS13360</name>
</gene>